<gene>
    <name evidence="5" type="primary">s100pbp</name>
</gene>
<sequence>MAQTVRDPMYSRTITCDQNAGVHPSNPFINIKVEVINNIVKKRKADESFQTPAKKAFAPEALSPDMGCYMDYCSPPDREKSASPSSISKPALQRETTETEQTVHLHTQPDFDGDVDSILCLNPCSTGPSGKPSDNPGECKSPKSNMSQKALLITEEPKQELDRGDDKGYLSLSILPQLDESHSESSPLPSCHKQAALSGSDNSFTINDLDPIVSGLLLPSGNSTVDHLQDDVEVWNIGLPIFESSLCHNVTVKCNAAGERTTEVSEKVQGGMVEPLPVCQTTLGEEETSLDTSYETTLPLQVQVKSVVVPVSRQPSGSKPAAPLLPAKQSPKASRVCRTNQCVNSARSQRPVNLDRELDLERYKQMYLHSVTKHVNENSGGAQDVMTELLNLMTHVADQTRSSNGTQWQHPSDLTSRNYQRRFGNMMPTMTLNEWQARNSQMHKRFAKVPTIFQRSPFP</sequence>
<dbReference type="Pfam" id="PF15427">
    <property type="entry name" value="S100PBPR"/>
    <property type="match status" value="1"/>
</dbReference>
<evidence type="ECO:0000256" key="3">
    <source>
        <dbReference type="ARBA" id="ARBA00023242"/>
    </source>
</evidence>
<evidence type="ECO:0000313" key="6">
    <source>
        <dbReference type="Proteomes" id="UP000472265"/>
    </source>
</evidence>
<keyword evidence="3" id="KW-0539">Nucleus</keyword>
<dbReference type="Ensembl" id="ENSSAUT00010039462.1">
    <property type="protein sequence ID" value="ENSSAUP00010037456.1"/>
    <property type="gene ID" value="ENSSAUG00010015833.1"/>
</dbReference>
<organism evidence="5 6">
    <name type="scientific">Sparus aurata</name>
    <name type="common">Gilthead sea bream</name>
    <dbReference type="NCBI Taxonomy" id="8175"/>
    <lineage>
        <taxon>Eukaryota</taxon>
        <taxon>Metazoa</taxon>
        <taxon>Chordata</taxon>
        <taxon>Craniata</taxon>
        <taxon>Vertebrata</taxon>
        <taxon>Euteleostomi</taxon>
        <taxon>Actinopterygii</taxon>
        <taxon>Neopterygii</taxon>
        <taxon>Teleostei</taxon>
        <taxon>Neoteleostei</taxon>
        <taxon>Acanthomorphata</taxon>
        <taxon>Eupercaria</taxon>
        <taxon>Spariformes</taxon>
        <taxon>Sparidae</taxon>
        <taxon>Sparus</taxon>
    </lineage>
</organism>
<keyword evidence="6" id="KW-1185">Reference proteome</keyword>
<evidence type="ECO:0000256" key="4">
    <source>
        <dbReference type="SAM" id="MobiDB-lite"/>
    </source>
</evidence>
<comment type="subcellular location">
    <subcellularLocation>
        <location evidence="1">Nucleus</location>
    </subcellularLocation>
</comment>
<reference evidence="5" key="1">
    <citation type="submission" date="2021-04" db="EMBL/GenBank/DDBJ databases">
        <authorList>
            <consortium name="Wellcome Sanger Institute Data Sharing"/>
        </authorList>
    </citation>
    <scope>NUCLEOTIDE SEQUENCE [LARGE SCALE GENOMIC DNA]</scope>
</reference>
<dbReference type="OMA" id="PDLGCFV"/>
<proteinExistence type="predicted"/>
<dbReference type="GO" id="GO:0005634">
    <property type="term" value="C:nucleus"/>
    <property type="evidence" value="ECO:0007669"/>
    <property type="project" value="UniProtKB-SubCell"/>
</dbReference>
<evidence type="ECO:0000313" key="5">
    <source>
        <dbReference type="Ensembl" id="ENSSAUP00010037456.1"/>
    </source>
</evidence>
<feature type="compositionally biased region" description="Basic and acidic residues" evidence="4">
    <location>
        <begin position="95"/>
        <end position="109"/>
    </location>
</feature>
<dbReference type="PANTHER" id="PTHR14455:SF0">
    <property type="entry name" value="S100P-BINDING PROTEIN"/>
    <property type="match status" value="1"/>
</dbReference>
<dbReference type="Proteomes" id="UP000472265">
    <property type="component" value="Chromosome 16"/>
</dbReference>
<evidence type="ECO:0000256" key="2">
    <source>
        <dbReference type="ARBA" id="ARBA00020595"/>
    </source>
</evidence>
<dbReference type="GeneID" id="115597765"/>
<evidence type="ECO:0000256" key="1">
    <source>
        <dbReference type="ARBA" id="ARBA00004123"/>
    </source>
</evidence>
<name>A0A671WLG7_SPAAU</name>
<reference evidence="5" key="2">
    <citation type="submission" date="2025-08" db="UniProtKB">
        <authorList>
            <consortium name="Ensembl"/>
        </authorList>
    </citation>
    <scope>IDENTIFICATION</scope>
</reference>
<dbReference type="AlphaFoldDB" id="A0A671WLG7"/>
<reference evidence="5" key="3">
    <citation type="submission" date="2025-09" db="UniProtKB">
        <authorList>
            <consortium name="Ensembl"/>
        </authorList>
    </citation>
    <scope>IDENTIFICATION</scope>
</reference>
<dbReference type="GeneTree" id="ENSGT00730000113981"/>
<dbReference type="GO" id="GO:0048306">
    <property type="term" value="F:calcium-dependent protein binding"/>
    <property type="evidence" value="ECO:0007669"/>
    <property type="project" value="InterPro"/>
</dbReference>
<feature type="region of interest" description="Disordered" evidence="4">
    <location>
        <begin position="73"/>
        <end position="110"/>
    </location>
</feature>
<dbReference type="RefSeq" id="XP_030299897.1">
    <property type="nucleotide sequence ID" value="XM_030444037.1"/>
</dbReference>
<dbReference type="CTD" id="493632"/>
<dbReference type="InParanoid" id="A0A671WLG7"/>
<dbReference type="InterPro" id="IPR026097">
    <property type="entry name" value="S100PBP"/>
</dbReference>
<feature type="region of interest" description="Disordered" evidence="4">
    <location>
        <begin position="126"/>
        <end position="147"/>
    </location>
</feature>
<feature type="compositionally biased region" description="Low complexity" evidence="4">
    <location>
        <begin position="82"/>
        <end position="91"/>
    </location>
</feature>
<protein>
    <recommendedName>
        <fullName evidence="2">S100P-binding protein</fullName>
    </recommendedName>
</protein>
<dbReference type="OrthoDB" id="8945510at2759"/>
<dbReference type="PANTHER" id="PTHR14455">
    <property type="entry name" value="ASKOPOS"/>
    <property type="match status" value="1"/>
</dbReference>
<accession>A0A671WLG7</accession>